<comment type="caution">
    <text evidence="9">The sequence shown here is derived from an EMBL/GenBank/DDBJ whole genome shotgun (WGS) entry which is preliminary data.</text>
</comment>
<evidence type="ECO:0000313" key="9">
    <source>
        <dbReference type="EMBL" id="GHD57973.1"/>
    </source>
</evidence>
<dbReference type="InterPro" id="IPR045621">
    <property type="entry name" value="BPD_transp_1_N"/>
</dbReference>
<keyword evidence="6 7" id="KW-0472">Membrane</keyword>
<feature type="transmembrane region" description="Helical" evidence="7">
    <location>
        <begin position="12"/>
        <end position="31"/>
    </location>
</feature>
<evidence type="ECO:0000256" key="5">
    <source>
        <dbReference type="ARBA" id="ARBA00022989"/>
    </source>
</evidence>
<dbReference type="RefSeq" id="WP_189458785.1">
    <property type="nucleotide sequence ID" value="NZ_BMYO01000002.1"/>
</dbReference>
<evidence type="ECO:0000256" key="2">
    <source>
        <dbReference type="ARBA" id="ARBA00022448"/>
    </source>
</evidence>
<dbReference type="SUPFAM" id="SSF161098">
    <property type="entry name" value="MetI-like"/>
    <property type="match status" value="1"/>
</dbReference>
<feature type="transmembrane region" description="Helical" evidence="7">
    <location>
        <begin position="100"/>
        <end position="121"/>
    </location>
</feature>
<dbReference type="EMBL" id="BMYO01000002">
    <property type="protein sequence ID" value="GHD57973.1"/>
    <property type="molecule type" value="Genomic_DNA"/>
</dbReference>
<keyword evidence="5 7" id="KW-1133">Transmembrane helix</keyword>
<evidence type="ECO:0000256" key="3">
    <source>
        <dbReference type="ARBA" id="ARBA00022475"/>
    </source>
</evidence>
<sequence length="324" mass="35709">MSGFMIRRLIQALLVLLTMSALVFVAVFAIGDPLALLVDPQADQHDIARVRRGLGLDQPWWVQYARFLGALVHGDLGRSFVHGEPAIRLVLERMPATLELAVAALLIALLVGVPLGLWVGLQPRSWSARLIDALSLLGFSLPTFWVGMMFIMLFGVWLGWLPTGGRGETTLWLGIPLSIGSLDGWRHLLLPALTLALFKCSLLLRLTASATREALRQDYVRFARARGLHPARIVFVHVFKNILIPIVTVSGLEFGSLIAFAVVTETVFAWPGMGKLLIEAIGQLDRPVVVAYLLVTVTLFVTINLAVDLLYALLDPRVRLRSRS</sequence>
<evidence type="ECO:0000313" key="10">
    <source>
        <dbReference type="Proteomes" id="UP000604737"/>
    </source>
</evidence>
<feature type="transmembrane region" description="Helical" evidence="7">
    <location>
        <begin position="242"/>
        <end position="270"/>
    </location>
</feature>
<comment type="similarity">
    <text evidence="7">Belongs to the binding-protein-dependent transport system permease family.</text>
</comment>
<dbReference type="Pfam" id="PF19300">
    <property type="entry name" value="BPD_transp_1_N"/>
    <property type="match status" value="1"/>
</dbReference>
<evidence type="ECO:0000256" key="1">
    <source>
        <dbReference type="ARBA" id="ARBA00004651"/>
    </source>
</evidence>
<feature type="domain" description="ABC transmembrane type-1" evidence="8">
    <location>
        <begin position="94"/>
        <end position="311"/>
    </location>
</feature>
<keyword evidence="2 7" id="KW-0813">Transport</keyword>
<feature type="transmembrane region" description="Helical" evidence="7">
    <location>
        <begin position="133"/>
        <end position="160"/>
    </location>
</feature>
<name>A0ABQ3GZ64_9NEIS</name>
<keyword evidence="10" id="KW-1185">Reference proteome</keyword>
<dbReference type="InterPro" id="IPR035906">
    <property type="entry name" value="MetI-like_sf"/>
</dbReference>
<dbReference type="PROSITE" id="PS50928">
    <property type="entry name" value="ABC_TM1"/>
    <property type="match status" value="1"/>
</dbReference>
<dbReference type="InterPro" id="IPR000515">
    <property type="entry name" value="MetI-like"/>
</dbReference>
<evidence type="ECO:0000256" key="4">
    <source>
        <dbReference type="ARBA" id="ARBA00022692"/>
    </source>
</evidence>
<evidence type="ECO:0000259" key="8">
    <source>
        <dbReference type="PROSITE" id="PS50928"/>
    </source>
</evidence>
<comment type="subcellular location">
    <subcellularLocation>
        <location evidence="1 7">Cell membrane</location>
        <topology evidence="1 7">Multi-pass membrane protein</topology>
    </subcellularLocation>
</comment>
<proteinExistence type="inferred from homology"/>
<feature type="transmembrane region" description="Helical" evidence="7">
    <location>
        <begin position="290"/>
        <end position="314"/>
    </location>
</feature>
<reference evidence="10" key="1">
    <citation type="journal article" date="2019" name="Int. J. Syst. Evol. Microbiol.">
        <title>The Global Catalogue of Microorganisms (GCM) 10K type strain sequencing project: providing services to taxonomists for standard genome sequencing and annotation.</title>
        <authorList>
            <consortium name="The Broad Institute Genomics Platform"/>
            <consortium name="The Broad Institute Genome Sequencing Center for Infectious Disease"/>
            <person name="Wu L."/>
            <person name="Ma J."/>
        </authorList>
    </citation>
    <scope>NUCLEOTIDE SEQUENCE [LARGE SCALE GENOMIC DNA]</scope>
    <source>
        <strain evidence="10">KCTC 23701</strain>
    </source>
</reference>
<organism evidence="9 10">
    <name type="scientific">Jeongeupia chitinilytica</name>
    <dbReference type="NCBI Taxonomy" id="1041641"/>
    <lineage>
        <taxon>Bacteria</taxon>
        <taxon>Pseudomonadati</taxon>
        <taxon>Pseudomonadota</taxon>
        <taxon>Betaproteobacteria</taxon>
        <taxon>Neisseriales</taxon>
        <taxon>Chitinibacteraceae</taxon>
        <taxon>Jeongeupia</taxon>
    </lineage>
</organism>
<gene>
    <name evidence="9" type="ORF">GCM10007350_07070</name>
</gene>
<keyword evidence="3" id="KW-1003">Cell membrane</keyword>
<accession>A0ABQ3GZ64</accession>
<dbReference type="Pfam" id="PF00528">
    <property type="entry name" value="BPD_transp_1"/>
    <property type="match status" value="1"/>
</dbReference>
<protein>
    <submittedName>
        <fullName evidence="9">ABC transporter permease</fullName>
    </submittedName>
</protein>
<dbReference type="PANTHER" id="PTHR43163:SF2">
    <property type="entry name" value="ABC TRANSPORTER PERMEASE PROTEIN"/>
    <property type="match status" value="1"/>
</dbReference>
<dbReference type="PANTHER" id="PTHR43163">
    <property type="entry name" value="DIPEPTIDE TRANSPORT SYSTEM PERMEASE PROTEIN DPPB-RELATED"/>
    <property type="match status" value="1"/>
</dbReference>
<keyword evidence="4 7" id="KW-0812">Transmembrane</keyword>
<dbReference type="CDD" id="cd06261">
    <property type="entry name" value="TM_PBP2"/>
    <property type="match status" value="1"/>
</dbReference>
<evidence type="ECO:0000256" key="7">
    <source>
        <dbReference type="RuleBase" id="RU363032"/>
    </source>
</evidence>
<dbReference type="Gene3D" id="1.10.3720.10">
    <property type="entry name" value="MetI-like"/>
    <property type="match status" value="1"/>
</dbReference>
<feature type="transmembrane region" description="Helical" evidence="7">
    <location>
        <begin position="188"/>
        <end position="208"/>
    </location>
</feature>
<evidence type="ECO:0000256" key="6">
    <source>
        <dbReference type="ARBA" id="ARBA00023136"/>
    </source>
</evidence>
<dbReference type="Proteomes" id="UP000604737">
    <property type="component" value="Unassembled WGS sequence"/>
</dbReference>